<evidence type="ECO:0000313" key="2">
    <source>
        <dbReference type="EMBL" id="NII05580.1"/>
    </source>
</evidence>
<dbReference type="AlphaFoldDB" id="A0A7X5U806"/>
<proteinExistence type="predicted"/>
<keyword evidence="3" id="KW-1185">Reference proteome</keyword>
<protein>
    <submittedName>
        <fullName evidence="2">Uncharacterized protein</fullName>
    </submittedName>
</protein>
<reference evidence="2 3" key="1">
    <citation type="submission" date="2020-03" db="EMBL/GenBank/DDBJ databases">
        <authorList>
            <person name="Lai Q."/>
        </authorList>
    </citation>
    <scope>NUCLEOTIDE SEQUENCE [LARGE SCALE GENOMIC DNA]</scope>
    <source>
        <strain evidence="2 3">CCUG 25036</strain>
    </source>
</reference>
<dbReference type="RefSeq" id="WP_166946678.1">
    <property type="nucleotide sequence ID" value="NZ_CP077072.1"/>
</dbReference>
<feature type="compositionally biased region" description="Acidic residues" evidence="1">
    <location>
        <begin position="228"/>
        <end position="247"/>
    </location>
</feature>
<gene>
    <name evidence="2" type="ORF">HBF25_04140</name>
</gene>
<comment type="caution">
    <text evidence="2">The sequence shown here is derived from an EMBL/GenBank/DDBJ whole genome shotgun (WGS) entry which is preliminary data.</text>
</comment>
<dbReference type="EMBL" id="JAARLZ010000002">
    <property type="protein sequence ID" value="NII05580.1"/>
    <property type="molecule type" value="Genomic_DNA"/>
</dbReference>
<evidence type="ECO:0000256" key="1">
    <source>
        <dbReference type="SAM" id="MobiDB-lite"/>
    </source>
</evidence>
<accession>A0A7X5U806</accession>
<name>A0A7X5U806_9GAMM</name>
<feature type="compositionally biased region" description="Acidic residues" evidence="1">
    <location>
        <begin position="209"/>
        <end position="221"/>
    </location>
</feature>
<organism evidence="2 3">
    <name type="scientific">Luteibacter anthropi</name>
    <dbReference type="NCBI Taxonomy" id="564369"/>
    <lineage>
        <taxon>Bacteria</taxon>
        <taxon>Pseudomonadati</taxon>
        <taxon>Pseudomonadota</taxon>
        <taxon>Gammaproteobacteria</taxon>
        <taxon>Lysobacterales</taxon>
        <taxon>Rhodanobacteraceae</taxon>
        <taxon>Luteibacter</taxon>
    </lineage>
</organism>
<dbReference type="Proteomes" id="UP000490980">
    <property type="component" value="Unassembled WGS sequence"/>
</dbReference>
<feature type="region of interest" description="Disordered" evidence="1">
    <location>
        <begin position="203"/>
        <end position="255"/>
    </location>
</feature>
<evidence type="ECO:0000313" key="3">
    <source>
        <dbReference type="Proteomes" id="UP000490980"/>
    </source>
</evidence>
<sequence>MASKDIVVGWVGKVGAPDQIATDFKNNGNKLDVLNNAGQTIAVVSGIFNITQEIGLNIPANAFAGTITALKIVTDITEGHDISAGDVISLAGNIVGIAANITVLAASAEVAAPLIAIGAGLSLAGVLTGDNISAIGGWFGNLAQEYWPTTPISNTLTELFLATDNAFHTADYIAANGLQYAGMVVTPSTGDTAIQAIGDQPIAPASDVSEGEDGEGGDGDADGGGAGDPDEGDGDTGDDGDSADGDGDAAAITQG</sequence>